<protein>
    <submittedName>
        <fullName evidence="2">HNH endonuclease</fullName>
    </submittedName>
</protein>
<sequence length="109" mass="12464">MTNKIVLLVSFNYGTNSRVRGQAMAVDEWVMNSGRRRKLYREILPKGVVVRCWICRQPGANQLDHVKPRSKYPELIWDRANIVPAHDTCNNRKSDGESVPGLGVNSEIW</sequence>
<dbReference type="GeneID" id="40078543"/>
<dbReference type="GO" id="GO:0008270">
    <property type="term" value="F:zinc ion binding"/>
    <property type="evidence" value="ECO:0007669"/>
    <property type="project" value="InterPro"/>
</dbReference>
<dbReference type="GO" id="GO:0004519">
    <property type="term" value="F:endonuclease activity"/>
    <property type="evidence" value="ECO:0007669"/>
    <property type="project" value="UniProtKB-KW"/>
</dbReference>
<dbReference type="KEGG" id="vg:40078543"/>
<accession>A0A0U4IL34</accession>
<keyword evidence="2" id="KW-0378">Hydrolase</keyword>
<keyword evidence="2" id="KW-0255">Endonuclease</keyword>
<feature type="domain" description="HNH nuclease" evidence="1">
    <location>
        <begin position="38"/>
        <end position="91"/>
    </location>
</feature>
<organism evidence="2 3">
    <name type="scientific">Arthrobacter phage HunterDalle</name>
    <dbReference type="NCBI Taxonomy" id="1772300"/>
    <lineage>
        <taxon>Viruses</taxon>
        <taxon>Duplodnaviria</taxon>
        <taxon>Heunggongvirae</taxon>
        <taxon>Uroviricota</taxon>
        <taxon>Caudoviricetes</taxon>
        <taxon>Korravirus</taxon>
        <taxon>Korravirus hunterdalle</taxon>
    </lineage>
</organism>
<evidence type="ECO:0000313" key="3">
    <source>
        <dbReference type="Proteomes" id="UP000223591"/>
    </source>
</evidence>
<dbReference type="InterPro" id="IPR003615">
    <property type="entry name" value="HNH_nuc"/>
</dbReference>
<proteinExistence type="predicted"/>
<gene>
    <name evidence="2" type="primary">60</name>
    <name evidence="2" type="ORF">HUNTERDALLE_60</name>
</gene>
<evidence type="ECO:0000259" key="1">
    <source>
        <dbReference type="SMART" id="SM00507"/>
    </source>
</evidence>
<dbReference type="EMBL" id="KU160648">
    <property type="protein sequence ID" value="ALY09210.1"/>
    <property type="molecule type" value="Genomic_DNA"/>
</dbReference>
<dbReference type="RefSeq" id="YP_009602680.1">
    <property type="nucleotide sequence ID" value="NC_041941.1"/>
</dbReference>
<dbReference type="SMART" id="SM00507">
    <property type="entry name" value="HNHc"/>
    <property type="match status" value="1"/>
</dbReference>
<name>A0A0U4IL34_9CAUD</name>
<reference evidence="2 3" key="1">
    <citation type="submission" date="2015-11" db="EMBL/GenBank/DDBJ databases">
        <authorList>
            <person name="Chudoff D."/>
            <person name="Terry K."/>
            <person name="Dunbar D."/>
            <person name="Schaff J.E."/>
            <person name="Dashiell C.L."/>
            <person name="Macialek J.A."/>
            <person name="Bradley K.W."/>
            <person name="Asai D.J."/>
            <person name="Guerrero C.A."/>
            <person name="Bowman C.A."/>
            <person name="Russell D.A."/>
            <person name="Pope W.H."/>
            <person name="Hatfull G.F."/>
        </authorList>
    </citation>
    <scope>NUCLEOTIDE SEQUENCE [LARGE SCALE GENOMIC DNA]</scope>
</reference>
<dbReference type="Pfam" id="PF01844">
    <property type="entry name" value="HNH"/>
    <property type="match status" value="1"/>
</dbReference>
<dbReference type="GO" id="GO:0003676">
    <property type="term" value="F:nucleic acid binding"/>
    <property type="evidence" value="ECO:0007669"/>
    <property type="project" value="InterPro"/>
</dbReference>
<dbReference type="OrthoDB" id="24202at10239"/>
<keyword evidence="3" id="KW-1185">Reference proteome</keyword>
<dbReference type="Gene3D" id="1.10.30.50">
    <property type="match status" value="1"/>
</dbReference>
<keyword evidence="2" id="KW-0540">Nuclease</keyword>
<evidence type="ECO:0000313" key="2">
    <source>
        <dbReference type="EMBL" id="ALY09210.1"/>
    </source>
</evidence>
<dbReference type="Proteomes" id="UP000223591">
    <property type="component" value="Segment"/>
</dbReference>
<dbReference type="InterPro" id="IPR002711">
    <property type="entry name" value="HNH"/>
</dbReference>